<feature type="compositionally biased region" description="Basic and acidic residues" evidence="1">
    <location>
        <begin position="201"/>
        <end position="215"/>
    </location>
</feature>
<protein>
    <submittedName>
        <fullName evidence="2">Uncharacterized protein</fullName>
    </submittedName>
</protein>
<gene>
    <name evidence="2" type="ORF">LTRI10_LOCUS41854</name>
</gene>
<dbReference type="CDD" id="cd00303">
    <property type="entry name" value="retropepsin_like"/>
    <property type="match status" value="1"/>
</dbReference>
<dbReference type="InterPro" id="IPR021109">
    <property type="entry name" value="Peptidase_aspartic_dom_sf"/>
</dbReference>
<evidence type="ECO:0000313" key="2">
    <source>
        <dbReference type="EMBL" id="CAL1401815.1"/>
    </source>
</evidence>
<feature type="region of interest" description="Disordered" evidence="1">
    <location>
        <begin position="155"/>
        <end position="217"/>
    </location>
</feature>
<dbReference type="PANTHER" id="PTHR35046">
    <property type="entry name" value="ZINC KNUCKLE (CCHC-TYPE) FAMILY PROTEIN"/>
    <property type="match status" value="1"/>
</dbReference>
<dbReference type="EMBL" id="OZ034820">
    <property type="protein sequence ID" value="CAL1401815.1"/>
    <property type="molecule type" value="Genomic_DNA"/>
</dbReference>
<proteinExistence type="predicted"/>
<dbReference type="AlphaFoldDB" id="A0AAV2FW69"/>
<dbReference type="PANTHER" id="PTHR35046:SF26">
    <property type="entry name" value="RNA-DIRECTED DNA POLYMERASE"/>
    <property type="match status" value="1"/>
</dbReference>
<name>A0AAV2FW69_9ROSI</name>
<dbReference type="Gene3D" id="2.40.70.10">
    <property type="entry name" value="Acid Proteases"/>
    <property type="match status" value="1"/>
</dbReference>
<sequence length="694" mass="78504">MIFTRCSIQDKVCLILVDGGQERNLISSTVVSKLGLQSRLHPAPYTVQLPYEKYPSFVISQVDVKFSIGQYEDQIICDVVYNLPSHIVLGQPWFRNRQIEFVSKRSRKFRLRKRNKTLVLIPLSQEQATNDLKEVRRLQEEHHMALLTTPLQLRSNPARTHDPCFSATKQSADTGLTADDEEEESTHEEAPDTSLEVEGITESREEAPTSTEDARLVPVTRAETPAAPPKQSAPWALVVEPNREDSNPENTSGTLQMYPRISIEGFNGTTQTGLKNLTAELPLLRAKQGMRENESVGITREESNFAAGVEIVTTTPETSEVGSLDMIVADFEESIRPARPLFAKSPADDEPLLRRAIELDLSQIRDAKSFMGIHGMSRMHQFASNMLGLKNPKFEFDNLSLKLADGGNGRRADSKAKMMIRDWKIDPSFNWKPGEELGVDELCWGSSKRKAPIQSNELNNGDGVRRPENSFGHFPVQLFIEGDLFRSQKECPTVLQASKVLKDLEATFEAVIFESKKMIEQPTFDPIWDQFCERFEQRKAKVLRATLFQQGGPDMIPNYQPLTSQLLDKEAIEVGKKKGRIWLCQNPCSGYILWRHGSLNWLGGNSILRVSFADKVTIFPMVCFMDPEDVIKVIFPVLKVATLKLENCQKMAKAENCFVKPTLELNSRIMDGIQVKRLPQHETRYFYVQREGIG</sequence>
<accession>A0AAV2FW69</accession>
<evidence type="ECO:0000313" key="3">
    <source>
        <dbReference type="Proteomes" id="UP001497516"/>
    </source>
</evidence>
<keyword evidence="3" id="KW-1185">Reference proteome</keyword>
<evidence type="ECO:0000256" key="1">
    <source>
        <dbReference type="SAM" id="MobiDB-lite"/>
    </source>
</evidence>
<organism evidence="2 3">
    <name type="scientific">Linum trigynum</name>
    <dbReference type="NCBI Taxonomy" id="586398"/>
    <lineage>
        <taxon>Eukaryota</taxon>
        <taxon>Viridiplantae</taxon>
        <taxon>Streptophyta</taxon>
        <taxon>Embryophyta</taxon>
        <taxon>Tracheophyta</taxon>
        <taxon>Spermatophyta</taxon>
        <taxon>Magnoliopsida</taxon>
        <taxon>eudicotyledons</taxon>
        <taxon>Gunneridae</taxon>
        <taxon>Pentapetalae</taxon>
        <taxon>rosids</taxon>
        <taxon>fabids</taxon>
        <taxon>Malpighiales</taxon>
        <taxon>Linaceae</taxon>
        <taxon>Linum</taxon>
    </lineage>
</organism>
<reference evidence="2 3" key="1">
    <citation type="submission" date="2024-04" db="EMBL/GenBank/DDBJ databases">
        <authorList>
            <person name="Fracassetti M."/>
        </authorList>
    </citation>
    <scope>NUCLEOTIDE SEQUENCE [LARGE SCALE GENOMIC DNA]</scope>
</reference>
<dbReference type="Proteomes" id="UP001497516">
    <property type="component" value="Chromosome 7"/>
</dbReference>